<evidence type="ECO:0000313" key="1">
    <source>
        <dbReference type="EMBL" id="KKK49320.1"/>
    </source>
</evidence>
<protein>
    <submittedName>
        <fullName evidence="1">Uncharacterized protein</fullName>
    </submittedName>
</protein>
<dbReference type="Gene3D" id="3.40.50.10130">
    <property type="match status" value="1"/>
</dbReference>
<name>A0A0F8WM45_9ZZZZ</name>
<feature type="non-terminal residue" evidence="1">
    <location>
        <position position="59"/>
    </location>
</feature>
<reference evidence="1" key="1">
    <citation type="journal article" date="2015" name="Nature">
        <title>Complex archaea that bridge the gap between prokaryotes and eukaryotes.</title>
        <authorList>
            <person name="Spang A."/>
            <person name="Saw J.H."/>
            <person name="Jorgensen S.L."/>
            <person name="Zaremba-Niedzwiedzka K."/>
            <person name="Martijn J."/>
            <person name="Lind A.E."/>
            <person name="van Eijk R."/>
            <person name="Schleper C."/>
            <person name="Guy L."/>
            <person name="Ettema T.J."/>
        </authorList>
    </citation>
    <scope>NUCLEOTIDE SEQUENCE</scope>
</reference>
<accession>A0A0F8WM45</accession>
<sequence>MVIVFIMQQLNQIKEKVHIIVDDREHKLKALLDNKKDTITYESRRLDVADIVVTEETGI</sequence>
<dbReference type="EMBL" id="LAZR01068608">
    <property type="protein sequence ID" value="KKK49320.1"/>
    <property type="molecule type" value="Genomic_DNA"/>
</dbReference>
<gene>
    <name evidence="1" type="ORF">LCGC14_3136240</name>
</gene>
<comment type="caution">
    <text evidence="1">The sequence shown here is derived from an EMBL/GenBank/DDBJ whole genome shotgun (WGS) entry which is preliminary data.</text>
</comment>
<organism evidence="1">
    <name type="scientific">marine sediment metagenome</name>
    <dbReference type="NCBI Taxonomy" id="412755"/>
    <lineage>
        <taxon>unclassified sequences</taxon>
        <taxon>metagenomes</taxon>
        <taxon>ecological metagenomes</taxon>
    </lineage>
</organism>
<proteinExistence type="predicted"/>
<dbReference type="AlphaFoldDB" id="A0A0F8WM45"/>